<dbReference type="InterPro" id="IPR050595">
    <property type="entry name" value="Bact_response_regulator"/>
</dbReference>
<feature type="modified residue" description="4-aspartylphosphate" evidence="2">
    <location>
        <position position="55"/>
    </location>
</feature>
<sequence length="129" mass="13824">MLQRSAYTVLVVDDYDAQRYAIARGLRAQGFATLEAATGEEALQLAPQAAAVVLDVNLPDISGVEVCRRIRSEAATAKLPVVHVSAVYITRHHQAMAEHAGADDYMLSPVDPQALARTLDGLIARRNGG</sequence>
<comment type="caution">
    <text evidence="4">The sequence shown here is derived from an EMBL/GenBank/DDBJ whole genome shotgun (WGS) entry which is preliminary data.</text>
</comment>
<dbReference type="SMART" id="SM00448">
    <property type="entry name" value="REC"/>
    <property type="match status" value="1"/>
</dbReference>
<evidence type="ECO:0000256" key="1">
    <source>
        <dbReference type="ARBA" id="ARBA00022553"/>
    </source>
</evidence>
<feature type="domain" description="Response regulatory" evidence="3">
    <location>
        <begin position="8"/>
        <end position="123"/>
    </location>
</feature>
<dbReference type="InterPro" id="IPR011006">
    <property type="entry name" value="CheY-like_superfamily"/>
</dbReference>
<gene>
    <name evidence="4" type="ORF">JJB11_17240</name>
</gene>
<proteinExistence type="predicted"/>
<name>A0A934WNR9_9BURK</name>
<dbReference type="RefSeq" id="WP_201174123.1">
    <property type="nucleotide sequence ID" value="NZ_JAEPWM010000007.1"/>
</dbReference>
<evidence type="ECO:0000259" key="3">
    <source>
        <dbReference type="PROSITE" id="PS50110"/>
    </source>
</evidence>
<evidence type="ECO:0000313" key="5">
    <source>
        <dbReference type="Proteomes" id="UP000630528"/>
    </source>
</evidence>
<accession>A0A934WNR9</accession>
<evidence type="ECO:0000256" key="2">
    <source>
        <dbReference type="PROSITE-ProRule" id="PRU00169"/>
    </source>
</evidence>
<dbReference type="AlphaFoldDB" id="A0A934WNR9"/>
<dbReference type="Proteomes" id="UP000630528">
    <property type="component" value="Unassembled WGS sequence"/>
</dbReference>
<reference evidence="4" key="2">
    <citation type="submission" date="2021-01" db="EMBL/GenBank/DDBJ databases">
        <authorList>
            <person name="Kang M."/>
        </authorList>
    </citation>
    <scope>NUCLEOTIDE SEQUENCE</scope>
    <source>
        <strain evidence="4">KACC 17527</strain>
    </source>
</reference>
<dbReference type="SUPFAM" id="SSF52172">
    <property type="entry name" value="CheY-like"/>
    <property type="match status" value="1"/>
</dbReference>
<reference evidence="4" key="1">
    <citation type="journal article" date="2012" name="J. Microbiol. Biotechnol.">
        <title>Ramlibacter ginsenosidimutans sp. nov., with ginsenoside-converting activity.</title>
        <authorList>
            <person name="Wang L."/>
            <person name="An D.S."/>
            <person name="Kim S.G."/>
            <person name="Jin F.X."/>
            <person name="Kim S.C."/>
            <person name="Lee S.T."/>
            <person name="Im W.T."/>
        </authorList>
    </citation>
    <scope>NUCLEOTIDE SEQUENCE</scope>
    <source>
        <strain evidence="4">KACC 17527</strain>
    </source>
</reference>
<dbReference type="Gene3D" id="3.40.50.2300">
    <property type="match status" value="1"/>
</dbReference>
<dbReference type="GO" id="GO:0000160">
    <property type="term" value="P:phosphorelay signal transduction system"/>
    <property type="evidence" value="ECO:0007669"/>
    <property type="project" value="InterPro"/>
</dbReference>
<dbReference type="InterPro" id="IPR001789">
    <property type="entry name" value="Sig_transdc_resp-reg_receiver"/>
</dbReference>
<evidence type="ECO:0000313" key="4">
    <source>
        <dbReference type="EMBL" id="MBK6007848.1"/>
    </source>
</evidence>
<dbReference type="EMBL" id="JAEPWM010000007">
    <property type="protein sequence ID" value="MBK6007848.1"/>
    <property type="molecule type" value="Genomic_DNA"/>
</dbReference>
<dbReference type="PROSITE" id="PS50110">
    <property type="entry name" value="RESPONSE_REGULATORY"/>
    <property type="match status" value="1"/>
</dbReference>
<keyword evidence="5" id="KW-1185">Reference proteome</keyword>
<dbReference type="PANTHER" id="PTHR44591:SF18">
    <property type="entry name" value="REGULATORY PROTEIN"/>
    <property type="match status" value="1"/>
</dbReference>
<dbReference type="Pfam" id="PF00072">
    <property type="entry name" value="Response_reg"/>
    <property type="match status" value="1"/>
</dbReference>
<dbReference type="PANTHER" id="PTHR44591">
    <property type="entry name" value="STRESS RESPONSE REGULATOR PROTEIN 1"/>
    <property type="match status" value="1"/>
</dbReference>
<protein>
    <submittedName>
        <fullName evidence="4">Response regulator transcription factor</fullName>
    </submittedName>
</protein>
<organism evidence="4 5">
    <name type="scientific">Ramlibacter ginsenosidimutans</name>
    <dbReference type="NCBI Taxonomy" id="502333"/>
    <lineage>
        <taxon>Bacteria</taxon>
        <taxon>Pseudomonadati</taxon>
        <taxon>Pseudomonadota</taxon>
        <taxon>Betaproteobacteria</taxon>
        <taxon>Burkholderiales</taxon>
        <taxon>Comamonadaceae</taxon>
        <taxon>Ramlibacter</taxon>
    </lineage>
</organism>
<keyword evidence="1 2" id="KW-0597">Phosphoprotein</keyword>